<name>A0A5C5W9L1_9BACT</name>
<dbReference type="EMBL" id="SJPH01000003">
    <property type="protein sequence ID" value="TWT46719.1"/>
    <property type="molecule type" value="Genomic_DNA"/>
</dbReference>
<evidence type="ECO:0000256" key="5">
    <source>
        <dbReference type="SAM" id="SignalP"/>
    </source>
</evidence>
<reference evidence="6 7" key="1">
    <citation type="submission" date="2019-02" db="EMBL/GenBank/DDBJ databases">
        <title>Deep-cultivation of Planctomycetes and their phenomic and genomic characterization uncovers novel biology.</title>
        <authorList>
            <person name="Wiegand S."/>
            <person name="Jogler M."/>
            <person name="Boedeker C."/>
            <person name="Pinto D."/>
            <person name="Vollmers J."/>
            <person name="Rivas-Marin E."/>
            <person name="Kohn T."/>
            <person name="Peeters S.H."/>
            <person name="Heuer A."/>
            <person name="Rast P."/>
            <person name="Oberbeckmann S."/>
            <person name="Bunk B."/>
            <person name="Jeske O."/>
            <person name="Meyerdierks A."/>
            <person name="Storesund J.E."/>
            <person name="Kallscheuer N."/>
            <person name="Luecker S."/>
            <person name="Lage O.M."/>
            <person name="Pohl T."/>
            <person name="Merkel B.J."/>
            <person name="Hornburger P."/>
            <person name="Mueller R.-W."/>
            <person name="Bruemmer F."/>
            <person name="Labrenz M."/>
            <person name="Spormann A.M."/>
            <person name="Op Den Camp H."/>
            <person name="Overmann J."/>
            <person name="Amann R."/>
            <person name="Jetten M.S.M."/>
            <person name="Mascher T."/>
            <person name="Medema M.H."/>
            <person name="Devos D.P."/>
            <person name="Kaster A.-K."/>
            <person name="Ovreas L."/>
            <person name="Rohde M."/>
            <person name="Galperin M.Y."/>
            <person name="Jogler C."/>
        </authorList>
    </citation>
    <scope>NUCLEOTIDE SEQUENCE [LARGE SCALE GENOMIC DNA]</scope>
    <source>
        <strain evidence="6 7">Pla111</strain>
    </source>
</reference>
<feature type="signal peptide" evidence="5">
    <location>
        <begin position="1"/>
        <end position="21"/>
    </location>
</feature>
<feature type="region of interest" description="Disordered" evidence="4">
    <location>
        <begin position="109"/>
        <end position="141"/>
    </location>
</feature>
<dbReference type="PANTHER" id="PTHR33607">
    <property type="entry name" value="ENDONUCLEASE-1"/>
    <property type="match status" value="1"/>
</dbReference>
<evidence type="ECO:0000256" key="1">
    <source>
        <dbReference type="ARBA" id="ARBA00006429"/>
    </source>
</evidence>
<evidence type="ECO:0000256" key="4">
    <source>
        <dbReference type="SAM" id="MobiDB-lite"/>
    </source>
</evidence>
<protein>
    <submittedName>
        <fullName evidence="6">Extracellular ribonuclease</fullName>
        <ecNumber evidence="6">3.1.-.-</ecNumber>
    </submittedName>
</protein>
<evidence type="ECO:0000256" key="2">
    <source>
        <dbReference type="ARBA" id="ARBA00022722"/>
    </source>
</evidence>
<evidence type="ECO:0000313" key="6">
    <source>
        <dbReference type="EMBL" id="TWT46719.1"/>
    </source>
</evidence>
<dbReference type="GO" id="GO:0016787">
    <property type="term" value="F:hydrolase activity"/>
    <property type="evidence" value="ECO:0007669"/>
    <property type="project" value="UniProtKB-KW"/>
</dbReference>
<comment type="similarity">
    <text evidence="1">Belongs to the EndA/NucM nuclease family.</text>
</comment>
<keyword evidence="3 6" id="KW-0378">Hydrolase</keyword>
<dbReference type="GO" id="GO:0004518">
    <property type="term" value="F:nuclease activity"/>
    <property type="evidence" value="ECO:0007669"/>
    <property type="project" value="UniProtKB-KW"/>
</dbReference>
<feature type="chain" id="PRO_5022909157" evidence="5">
    <location>
        <begin position="22"/>
        <end position="605"/>
    </location>
</feature>
<accession>A0A5C5W9L1</accession>
<feature type="compositionally biased region" description="Polar residues" evidence="4">
    <location>
        <begin position="129"/>
        <end position="140"/>
    </location>
</feature>
<dbReference type="SUPFAM" id="SSF54060">
    <property type="entry name" value="His-Me finger endonucleases"/>
    <property type="match status" value="1"/>
</dbReference>
<dbReference type="InterPro" id="IPR044925">
    <property type="entry name" value="His-Me_finger_sf"/>
</dbReference>
<gene>
    <name evidence="6" type="primary">bsn</name>
    <name evidence="6" type="ORF">Pla111_18200</name>
</gene>
<keyword evidence="2" id="KW-0540">Nuclease</keyword>
<dbReference type="Pfam" id="PF04231">
    <property type="entry name" value="Endonuclease_1"/>
    <property type="match status" value="1"/>
</dbReference>
<dbReference type="InterPro" id="IPR007346">
    <property type="entry name" value="Endonuclease-I"/>
</dbReference>
<dbReference type="RefSeq" id="WP_197524879.1">
    <property type="nucleotide sequence ID" value="NZ_SJPH01000003.1"/>
</dbReference>
<keyword evidence="5" id="KW-0732">Signal</keyword>
<feature type="compositionally biased region" description="Polar residues" evidence="4">
    <location>
        <begin position="109"/>
        <end position="120"/>
    </location>
</feature>
<dbReference type="PANTHER" id="PTHR33607:SF2">
    <property type="entry name" value="ENDONUCLEASE-1"/>
    <property type="match status" value="1"/>
</dbReference>
<dbReference type="EC" id="3.1.-.-" evidence="6"/>
<dbReference type="AlphaFoldDB" id="A0A5C5W9L1"/>
<dbReference type="Proteomes" id="UP000318995">
    <property type="component" value="Unassembled WGS sequence"/>
</dbReference>
<evidence type="ECO:0000313" key="7">
    <source>
        <dbReference type="Proteomes" id="UP000318995"/>
    </source>
</evidence>
<organism evidence="6 7">
    <name type="scientific">Botrimarina hoheduenensis</name>
    <dbReference type="NCBI Taxonomy" id="2528000"/>
    <lineage>
        <taxon>Bacteria</taxon>
        <taxon>Pseudomonadati</taxon>
        <taxon>Planctomycetota</taxon>
        <taxon>Planctomycetia</taxon>
        <taxon>Pirellulales</taxon>
        <taxon>Lacipirellulaceae</taxon>
        <taxon>Botrimarina</taxon>
    </lineage>
</organism>
<evidence type="ECO:0000256" key="3">
    <source>
        <dbReference type="ARBA" id="ARBA00022801"/>
    </source>
</evidence>
<sequence precursor="true">MHFFRAALSLAVLLFVGNGWANDVDFLPPPSYYAGATGTGAALKSQLQSITSTGHIQRTYGDFRNSAIIHDADPNNPGNILLTYNRASVSGTWDSGSTWNREHVWPQSLQTGSANNSSVGNLGDPHSLRPSNPSINTSRGNDPFGLVNTTGSFGAVAGGYYYPGDADAGDLARSLFYSATRYSGLTLVNGQPGSNQMGDLASLVQWHYRDEPDTFERRRNQAVYSSGLNPSYYTNNRNPYVDHPEFVWSVFVDNQNDSQVTLAGGSASADGSSVLALDFGRVYVGQPTPTLTQSITLDKGGSDGTYFQVTTAGAATSSLTGRHNAFRNGGTDTRTFDVGITANTALPGIASGVVTIDNLDITTGAGVGRGAQDGNDLIAMSLAVLSHPVASFSTAMETRAATIDFGQVALGDSVAGIELAIANLGVGSGGSLFAADLDLDTILGLGDTAAFSLGLSAFSGLSQGAASLASASLMTSMAGVFEATYTLALSGEDLAGEQMQTLALTLRGEVIDAAIQPGDFTGDGAVDNFDLNLLLLNWGAPTSPLPLGWNGDPPIGGSVDNDELNAMLLNWGAGTSSVAVPEPTGLVLVALLGGLLSPCRRVPRS</sequence>
<proteinExistence type="inferred from homology"/>
<comment type="caution">
    <text evidence="6">The sequence shown here is derived from an EMBL/GenBank/DDBJ whole genome shotgun (WGS) entry which is preliminary data.</text>
</comment>
<keyword evidence="7" id="KW-1185">Reference proteome</keyword>